<comment type="caution">
    <text evidence="1">The sequence shown here is derived from an EMBL/GenBank/DDBJ whole genome shotgun (WGS) entry which is preliminary data.</text>
</comment>
<reference evidence="2" key="2">
    <citation type="submission" date="2024-04" db="EMBL/GenBank/DDBJ databases">
        <authorList>
            <person name="Chen Y."/>
            <person name="Shah S."/>
            <person name="Dougan E. K."/>
            <person name="Thang M."/>
            <person name="Chan C."/>
        </authorList>
    </citation>
    <scope>NUCLEOTIDE SEQUENCE [LARGE SCALE GENOMIC DNA]</scope>
</reference>
<accession>A0A9P1FL22</accession>
<keyword evidence="3" id="KW-1185">Reference proteome</keyword>
<dbReference type="EMBL" id="CAMXCT030000515">
    <property type="protein sequence ID" value="CAL4767148.1"/>
    <property type="molecule type" value="Genomic_DNA"/>
</dbReference>
<evidence type="ECO:0000313" key="1">
    <source>
        <dbReference type="EMBL" id="CAI3979836.1"/>
    </source>
</evidence>
<protein>
    <submittedName>
        <fullName evidence="1">Uncharacterized protein</fullName>
    </submittedName>
</protein>
<reference evidence="1" key="1">
    <citation type="submission" date="2022-10" db="EMBL/GenBank/DDBJ databases">
        <authorList>
            <person name="Chen Y."/>
            <person name="Dougan E. K."/>
            <person name="Chan C."/>
            <person name="Rhodes N."/>
            <person name="Thang M."/>
        </authorList>
    </citation>
    <scope>NUCLEOTIDE SEQUENCE</scope>
</reference>
<dbReference type="EMBL" id="CAMXCT020000515">
    <property type="protein sequence ID" value="CAL1133211.1"/>
    <property type="molecule type" value="Genomic_DNA"/>
</dbReference>
<proteinExistence type="predicted"/>
<name>A0A9P1FL22_9DINO</name>
<dbReference type="AlphaFoldDB" id="A0A9P1FL22"/>
<dbReference type="Proteomes" id="UP001152797">
    <property type="component" value="Unassembled WGS sequence"/>
</dbReference>
<sequence length="295" mass="32948">MLPPNSYTGECIHIPIALCIQAYNQCNPEKKKGLIAKYKAEGGIKNLAWVTNYVEKAKDLEVTETKITRGYFYASEILRMNGFQQGTLDQKTEQKVLEGLLADCYQEFQVDPSNPPQELKQENKKVPHLTKYWYQKSTNTSSEQNIKEAAMEMKLDCQSNNLKSALEASSGSSSGIVKVENPKFLEMKQEMAITQSMKTNMEKVLAATETLHKDLVAENKAEAKDLLNKMLPVLTEAGQFLDNVRKLLAECKSFDTSTDVKKIEPKITELKAGASAGAHHIDGLKAISKRLKAIQ</sequence>
<organism evidence="1">
    <name type="scientific">Cladocopium goreaui</name>
    <dbReference type="NCBI Taxonomy" id="2562237"/>
    <lineage>
        <taxon>Eukaryota</taxon>
        <taxon>Sar</taxon>
        <taxon>Alveolata</taxon>
        <taxon>Dinophyceae</taxon>
        <taxon>Suessiales</taxon>
        <taxon>Symbiodiniaceae</taxon>
        <taxon>Cladocopium</taxon>
    </lineage>
</organism>
<gene>
    <name evidence="1" type="ORF">C1SCF055_LOCUS7762</name>
</gene>
<dbReference type="EMBL" id="CAMXCT010000515">
    <property type="protein sequence ID" value="CAI3979836.1"/>
    <property type="molecule type" value="Genomic_DNA"/>
</dbReference>
<evidence type="ECO:0000313" key="2">
    <source>
        <dbReference type="EMBL" id="CAL1133211.1"/>
    </source>
</evidence>
<evidence type="ECO:0000313" key="3">
    <source>
        <dbReference type="Proteomes" id="UP001152797"/>
    </source>
</evidence>